<name>A0ABT7WBK4_9FLAO</name>
<accession>A0ABT7WBK4</accession>
<organism evidence="1 2">
    <name type="scientific">Robiginitalea aurantiaca</name>
    <dbReference type="NCBI Taxonomy" id="3056915"/>
    <lineage>
        <taxon>Bacteria</taxon>
        <taxon>Pseudomonadati</taxon>
        <taxon>Bacteroidota</taxon>
        <taxon>Flavobacteriia</taxon>
        <taxon>Flavobacteriales</taxon>
        <taxon>Flavobacteriaceae</taxon>
        <taxon>Robiginitalea</taxon>
    </lineage>
</organism>
<evidence type="ECO:0000313" key="1">
    <source>
        <dbReference type="EMBL" id="MDM9630303.1"/>
    </source>
</evidence>
<dbReference type="EMBL" id="JAUDUY010000001">
    <property type="protein sequence ID" value="MDM9630303.1"/>
    <property type="molecule type" value="Genomic_DNA"/>
</dbReference>
<dbReference type="Proteomes" id="UP001174839">
    <property type="component" value="Unassembled WGS sequence"/>
</dbReference>
<comment type="caution">
    <text evidence="1">The sequence shown here is derived from an EMBL/GenBank/DDBJ whole genome shotgun (WGS) entry which is preliminary data.</text>
</comment>
<sequence length="358" mass="41232">MNNEIVGYGSFFHEIPLSEVESLPKIEFDAEYELFYSGRNAIKYIFSRIEAYRPIETIWIPYYYCPFVKAWLEHNFNNIEYYTLDSFDHGTEINWSEFRNANDVLIVNNYWGIKTSRIPGGQRPVVIEDHSHGWLSKGCLESTADFCIASLRKTVPLPLGGIAWKPKLSASAIPLGENRNEVGVDDKGMELCWETLAEAMRSKRQCRSVSEKSAYLNLHSKGEAILQIHFDVLPVASDKKGVLENYAFRDYNSVKAKNFKILAPKIDENSFFKILQNGSYTPFGLLLAFKDRDGFQELKKYLISHSIYPAELWPDTVNSGGYKYLMNIHIDLRYSENDMTYIAGCINSWIQQYSQVLH</sequence>
<gene>
    <name evidence="1" type="ORF">QU605_02395</name>
</gene>
<keyword evidence="2" id="KW-1185">Reference proteome</keyword>
<evidence type="ECO:0008006" key="3">
    <source>
        <dbReference type="Google" id="ProtNLM"/>
    </source>
</evidence>
<dbReference type="RefSeq" id="WP_289723662.1">
    <property type="nucleotide sequence ID" value="NZ_JAUDUY010000001.1"/>
</dbReference>
<evidence type="ECO:0000313" key="2">
    <source>
        <dbReference type="Proteomes" id="UP001174839"/>
    </source>
</evidence>
<proteinExistence type="predicted"/>
<reference evidence="1" key="1">
    <citation type="submission" date="2023-06" db="EMBL/GenBank/DDBJ databases">
        <title>Robiginitalea aurantiacus sp. nov. and Algoriphagus sediminis sp. nov., isolated from coastal sediment.</title>
        <authorList>
            <person name="Zhou Z.Y."/>
            <person name="An J."/>
            <person name="Jia Y.W."/>
            <person name="Du Z.J."/>
        </authorList>
    </citation>
    <scope>NUCLEOTIDE SEQUENCE</scope>
    <source>
        <strain evidence="1">M39</strain>
    </source>
</reference>
<protein>
    <recommendedName>
        <fullName evidence="3">DegT/DnrJ/EryC1/StrS aminotransferase family protein</fullName>
    </recommendedName>
</protein>